<dbReference type="RefSeq" id="WP_315624170.1">
    <property type="nucleotide sequence ID" value="NZ_JAUHMF010000001.1"/>
</dbReference>
<evidence type="ECO:0000256" key="6">
    <source>
        <dbReference type="ARBA" id="ARBA00023136"/>
    </source>
</evidence>
<evidence type="ECO:0000256" key="5">
    <source>
        <dbReference type="ARBA" id="ARBA00022989"/>
    </source>
</evidence>
<dbReference type="InterPro" id="IPR000515">
    <property type="entry name" value="MetI-like"/>
</dbReference>
<dbReference type="Pfam" id="PF00528">
    <property type="entry name" value="BPD_transp_1"/>
    <property type="match status" value="1"/>
</dbReference>
<feature type="domain" description="ABC transmembrane type-1" evidence="8">
    <location>
        <begin position="100"/>
        <end position="309"/>
    </location>
</feature>
<dbReference type="InterPro" id="IPR051393">
    <property type="entry name" value="ABC_transporter_permease"/>
</dbReference>
<evidence type="ECO:0000259" key="8">
    <source>
        <dbReference type="PROSITE" id="PS50928"/>
    </source>
</evidence>
<comment type="similarity">
    <text evidence="7">Belongs to the binding-protein-dependent transport system permease family.</text>
</comment>
<feature type="transmembrane region" description="Helical" evidence="7">
    <location>
        <begin position="104"/>
        <end position="125"/>
    </location>
</feature>
<comment type="caution">
    <text evidence="9">The sequence shown here is derived from an EMBL/GenBank/DDBJ whole genome shotgun (WGS) entry which is preliminary data.</text>
</comment>
<dbReference type="PANTHER" id="PTHR30193">
    <property type="entry name" value="ABC TRANSPORTER PERMEASE PROTEIN"/>
    <property type="match status" value="1"/>
</dbReference>
<accession>A0ABU3NKY5</accession>
<keyword evidence="4 7" id="KW-0812">Transmembrane</keyword>
<evidence type="ECO:0000256" key="3">
    <source>
        <dbReference type="ARBA" id="ARBA00022475"/>
    </source>
</evidence>
<organism evidence="9 10">
    <name type="scientific">Thermanaerothrix solaris</name>
    <dbReference type="NCBI Taxonomy" id="3058434"/>
    <lineage>
        <taxon>Bacteria</taxon>
        <taxon>Bacillati</taxon>
        <taxon>Chloroflexota</taxon>
        <taxon>Anaerolineae</taxon>
        <taxon>Anaerolineales</taxon>
        <taxon>Anaerolineaceae</taxon>
        <taxon>Thermanaerothrix</taxon>
    </lineage>
</organism>
<keyword evidence="2 7" id="KW-0813">Transport</keyword>
<gene>
    <name evidence="9" type="ORF">QYE77_04465</name>
</gene>
<sequence>MTTPSTTSVILTARQKARRRREALTAYTFLLPYLFIFLIFTVFSIGYAFYLSFTRYNLLSPPQWWGLEGYRRVLCIESWFPRPENAPKPVCDDLFIRKALPNTFKYTAIVVPTQTLISLVLAFAMDQKIRFRRLFRTIFYLPSVTSSVVISLIFVWLFSPLGVINQIFHLKINWLNDPRYAFYTIMMVNIFTTSGTLMLIFLAGLQDIPITLYEAAAIDGANKFQIFRYITIPMLRPVIFFVVTVGIIGCFQVFDQIYVMTAGGPLDSTTTIAYLIYKWAFRDTTVKMGQASALAFILALIIFVVTMLQRRVIEGSGSVNQ</sequence>
<keyword evidence="3" id="KW-1003">Cell membrane</keyword>
<comment type="subcellular location">
    <subcellularLocation>
        <location evidence="1 7">Cell membrane</location>
        <topology evidence="1 7">Multi-pass membrane protein</topology>
    </subcellularLocation>
</comment>
<feature type="transmembrane region" description="Helical" evidence="7">
    <location>
        <begin position="288"/>
        <end position="308"/>
    </location>
</feature>
<dbReference type="Gene3D" id="1.10.3720.10">
    <property type="entry name" value="MetI-like"/>
    <property type="match status" value="1"/>
</dbReference>
<dbReference type="InterPro" id="IPR035906">
    <property type="entry name" value="MetI-like_sf"/>
</dbReference>
<evidence type="ECO:0000256" key="4">
    <source>
        <dbReference type="ARBA" id="ARBA00022692"/>
    </source>
</evidence>
<feature type="transmembrane region" description="Helical" evidence="7">
    <location>
        <begin position="24"/>
        <end position="50"/>
    </location>
</feature>
<name>A0ABU3NKY5_9CHLR</name>
<dbReference type="EMBL" id="JAUHMF010000001">
    <property type="protein sequence ID" value="MDT8897511.1"/>
    <property type="molecule type" value="Genomic_DNA"/>
</dbReference>
<reference evidence="9 10" key="1">
    <citation type="submission" date="2023-07" db="EMBL/GenBank/DDBJ databases">
        <title>Novel species of Thermanaerothrix with wide hydrolytic capabilities.</title>
        <authorList>
            <person name="Zayulina K.S."/>
            <person name="Podosokorskaya O.A."/>
            <person name="Elcheninov A.G."/>
        </authorList>
    </citation>
    <scope>NUCLEOTIDE SEQUENCE [LARGE SCALE GENOMIC DNA]</scope>
    <source>
        <strain evidence="9 10">4228-RoL</strain>
    </source>
</reference>
<keyword evidence="5 7" id="KW-1133">Transmembrane helix</keyword>
<evidence type="ECO:0000313" key="10">
    <source>
        <dbReference type="Proteomes" id="UP001254165"/>
    </source>
</evidence>
<evidence type="ECO:0000313" key="9">
    <source>
        <dbReference type="EMBL" id="MDT8897511.1"/>
    </source>
</evidence>
<feature type="transmembrane region" description="Helical" evidence="7">
    <location>
        <begin position="137"/>
        <end position="158"/>
    </location>
</feature>
<proteinExistence type="inferred from homology"/>
<dbReference type="PANTHER" id="PTHR30193:SF37">
    <property type="entry name" value="INNER MEMBRANE ABC TRANSPORTER PERMEASE PROTEIN YCJO"/>
    <property type="match status" value="1"/>
</dbReference>
<dbReference type="Proteomes" id="UP001254165">
    <property type="component" value="Unassembled WGS sequence"/>
</dbReference>
<keyword evidence="10" id="KW-1185">Reference proteome</keyword>
<evidence type="ECO:0000256" key="7">
    <source>
        <dbReference type="RuleBase" id="RU363032"/>
    </source>
</evidence>
<feature type="transmembrane region" description="Helical" evidence="7">
    <location>
        <begin position="180"/>
        <end position="205"/>
    </location>
</feature>
<keyword evidence="6 7" id="KW-0472">Membrane</keyword>
<dbReference type="CDD" id="cd06261">
    <property type="entry name" value="TM_PBP2"/>
    <property type="match status" value="1"/>
</dbReference>
<protein>
    <submittedName>
        <fullName evidence="9">Sugar ABC transporter permease</fullName>
    </submittedName>
</protein>
<dbReference type="SUPFAM" id="SSF161098">
    <property type="entry name" value="MetI-like"/>
    <property type="match status" value="1"/>
</dbReference>
<dbReference type="PROSITE" id="PS50928">
    <property type="entry name" value="ABC_TM1"/>
    <property type="match status" value="1"/>
</dbReference>
<feature type="transmembrane region" description="Helical" evidence="7">
    <location>
        <begin position="226"/>
        <end position="254"/>
    </location>
</feature>
<evidence type="ECO:0000256" key="2">
    <source>
        <dbReference type="ARBA" id="ARBA00022448"/>
    </source>
</evidence>
<evidence type="ECO:0000256" key="1">
    <source>
        <dbReference type="ARBA" id="ARBA00004651"/>
    </source>
</evidence>